<dbReference type="Gene3D" id="3.40.50.1820">
    <property type="entry name" value="alpha/beta hydrolase"/>
    <property type="match status" value="1"/>
</dbReference>
<organism evidence="2 3">
    <name type="scientific">Nocardioides humilatus</name>
    <dbReference type="NCBI Taxonomy" id="2607660"/>
    <lineage>
        <taxon>Bacteria</taxon>
        <taxon>Bacillati</taxon>
        <taxon>Actinomycetota</taxon>
        <taxon>Actinomycetes</taxon>
        <taxon>Propionibacteriales</taxon>
        <taxon>Nocardioidaceae</taxon>
        <taxon>Nocardioides</taxon>
    </lineage>
</organism>
<keyword evidence="3" id="KW-1185">Reference proteome</keyword>
<dbReference type="InterPro" id="IPR000073">
    <property type="entry name" value="AB_hydrolase_1"/>
</dbReference>
<gene>
    <name evidence="2" type="ORF">F0U44_11895</name>
</gene>
<dbReference type="GO" id="GO:0016787">
    <property type="term" value="F:hydrolase activity"/>
    <property type="evidence" value="ECO:0007669"/>
    <property type="project" value="UniProtKB-KW"/>
</dbReference>
<dbReference type="AlphaFoldDB" id="A0A5B1LHQ1"/>
<dbReference type="Pfam" id="PF12697">
    <property type="entry name" value="Abhydrolase_6"/>
    <property type="match status" value="1"/>
</dbReference>
<dbReference type="InterPro" id="IPR050228">
    <property type="entry name" value="Carboxylesterase_BioH"/>
</dbReference>
<dbReference type="InterPro" id="IPR029058">
    <property type="entry name" value="AB_hydrolase_fold"/>
</dbReference>
<feature type="domain" description="AB hydrolase-1" evidence="1">
    <location>
        <begin position="139"/>
        <end position="358"/>
    </location>
</feature>
<sequence length="372" mass="39716">MSPTIWLAAWRVTPSRRAISTSRVPSVSMLPSSVMCARLTRPWPAACSRSTRSAVSVCATRIRSRRSTVSRWARIWSGVISEKSGTGRSCQIGKGLDKIGKEVDDLVMNSTEPQVTSSTRAGFPTYEAAPASAPGKAPVVLLHGAFADHESFRGWLGPLAAGGHHAIAPARRGRVGVGPERAEGLAFDDYVADTIAVLDTLDEPAILVGHSLGALVAQRLAEQGRARAIVLLAPAPPAMLTAQAVALPHFLPQMPRIMTGRPFVVGPAACSALALNRLPEADRPAVHQHLTHESGKVYRAAMFGTIKVDARKVTVPVFVAGGTDDRIIATSLTRKTAKHYGVEPRIIEGRGHWIIGEPGWEDLLAEVVAWVS</sequence>
<dbReference type="EMBL" id="VUJV01000003">
    <property type="protein sequence ID" value="KAA1419147.1"/>
    <property type="molecule type" value="Genomic_DNA"/>
</dbReference>
<reference evidence="2 3" key="1">
    <citation type="submission" date="2019-09" db="EMBL/GenBank/DDBJ databases">
        <title>Nocardioides panacisoli sp. nov., isolated from the soil of a ginseng field.</title>
        <authorList>
            <person name="Cho C."/>
        </authorList>
    </citation>
    <scope>NUCLEOTIDE SEQUENCE [LARGE SCALE GENOMIC DNA]</scope>
    <source>
        <strain evidence="2 3">BN130099</strain>
    </source>
</reference>
<reference evidence="2 3" key="2">
    <citation type="submission" date="2019-09" db="EMBL/GenBank/DDBJ databases">
        <authorList>
            <person name="Jin C."/>
        </authorList>
    </citation>
    <scope>NUCLEOTIDE SEQUENCE [LARGE SCALE GENOMIC DNA]</scope>
    <source>
        <strain evidence="2 3">BN130099</strain>
    </source>
</reference>
<accession>A0A5B1LHQ1</accession>
<keyword evidence="2" id="KW-0378">Hydrolase</keyword>
<comment type="caution">
    <text evidence="2">The sequence shown here is derived from an EMBL/GenBank/DDBJ whole genome shotgun (WGS) entry which is preliminary data.</text>
</comment>
<dbReference type="SUPFAM" id="SSF53474">
    <property type="entry name" value="alpha/beta-Hydrolases"/>
    <property type="match status" value="1"/>
</dbReference>
<proteinExistence type="predicted"/>
<protein>
    <submittedName>
        <fullName evidence="2">Alpha/beta hydrolase</fullName>
    </submittedName>
</protein>
<evidence type="ECO:0000259" key="1">
    <source>
        <dbReference type="Pfam" id="PF12697"/>
    </source>
</evidence>
<dbReference type="PANTHER" id="PTHR43194:SF2">
    <property type="entry name" value="PEROXISOMAL MEMBRANE PROTEIN LPX1"/>
    <property type="match status" value="1"/>
</dbReference>
<name>A0A5B1LHQ1_9ACTN</name>
<evidence type="ECO:0000313" key="3">
    <source>
        <dbReference type="Proteomes" id="UP000325003"/>
    </source>
</evidence>
<evidence type="ECO:0000313" key="2">
    <source>
        <dbReference type="EMBL" id="KAA1419147.1"/>
    </source>
</evidence>
<dbReference type="Proteomes" id="UP000325003">
    <property type="component" value="Unassembled WGS sequence"/>
</dbReference>
<dbReference type="PANTHER" id="PTHR43194">
    <property type="entry name" value="HYDROLASE ALPHA/BETA FOLD FAMILY"/>
    <property type="match status" value="1"/>
</dbReference>